<gene>
    <name evidence="2" type="ORF">F4553_002042</name>
</gene>
<protein>
    <submittedName>
        <fullName evidence="2">Uncharacterized membrane protein YhaH (DUF805 family)</fullName>
    </submittedName>
</protein>
<dbReference type="InterPro" id="IPR025495">
    <property type="entry name" value="DUF4386"/>
</dbReference>
<comment type="caution">
    <text evidence="2">The sequence shown here is derived from an EMBL/GenBank/DDBJ whole genome shotgun (WGS) entry which is preliminary data.</text>
</comment>
<evidence type="ECO:0000313" key="3">
    <source>
        <dbReference type="Proteomes" id="UP000587527"/>
    </source>
</evidence>
<keyword evidence="1" id="KW-1133">Transmembrane helix</keyword>
<reference evidence="2 3" key="1">
    <citation type="submission" date="2020-08" db="EMBL/GenBank/DDBJ databases">
        <title>Sequencing the genomes of 1000 actinobacteria strains.</title>
        <authorList>
            <person name="Klenk H.-P."/>
        </authorList>
    </citation>
    <scope>NUCLEOTIDE SEQUENCE [LARGE SCALE GENOMIC DNA]</scope>
    <source>
        <strain evidence="2 3">DSM 45362</strain>
    </source>
</reference>
<feature type="transmembrane region" description="Helical" evidence="1">
    <location>
        <begin position="86"/>
        <end position="110"/>
    </location>
</feature>
<dbReference type="RefSeq" id="WP_184834763.1">
    <property type="nucleotide sequence ID" value="NZ_JACHMN010000002.1"/>
</dbReference>
<accession>A0A841BNY2</accession>
<dbReference type="EMBL" id="JACHMN010000002">
    <property type="protein sequence ID" value="MBB5868663.1"/>
    <property type="molecule type" value="Genomic_DNA"/>
</dbReference>
<keyword evidence="3" id="KW-1185">Reference proteome</keyword>
<keyword evidence="1" id="KW-0812">Transmembrane</keyword>
<feature type="transmembrane region" description="Helical" evidence="1">
    <location>
        <begin position="53"/>
        <end position="74"/>
    </location>
</feature>
<feature type="transmembrane region" description="Helical" evidence="1">
    <location>
        <begin position="166"/>
        <end position="184"/>
    </location>
</feature>
<dbReference type="Pfam" id="PF14329">
    <property type="entry name" value="DUF4386"/>
    <property type="match status" value="1"/>
</dbReference>
<feature type="transmembrane region" description="Helical" evidence="1">
    <location>
        <begin position="199"/>
        <end position="220"/>
    </location>
</feature>
<dbReference type="Proteomes" id="UP000587527">
    <property type="component" value="Unassembled WGS sequence"/>
</dbReference>
<evidence type="ECO:0000256" key="1">
    <source>
        <dbReference type="SAM" id="Phobius"/>
    </source>
</evidence>
<sequence>MSSPQRLARIAGFFYLLLAVFGGFAELFARSNVVEPGNAAATADNIVAHATLFRIGFVSDLIGVACFPIVAMLLHRLLRHVSREGARAMLIFVIIATAITGANLLNHFAALTIATDPGFAAALGADGSDALVLLFTSLHSHGYLIAQVFFGLWLLPLGWMAYTSGLFPKALGVTLMLGCVAYLVDLLLRFLAPALGGEISAFVLIPSVVAEFWMVGYLLIKGVRATA</sequence>
<keyword evidence="1" id="KW-0472">Membrane</keyword>
<dbReference type="AlphaFoldDB" id="A0A841BNY2"/>
<organism evidence="2 3">
    <name type="scientific">Allocatelliglobosispora scoriae</name>
    <dbReference type="NCBI Taxonomy" id="643052"/>
    <lineage>
        <taxon>Bacteria</taxon>
        <taxon>Bacillati</taxon>
        <taxon>Actinomycetota</taxon>
        <taxon>Actinomycetes</taxon>
        <taxon>Micromonosporales</taxon>
        <taxon>Micromonosporaceae</taxon>
        <taxon>Allocatelliglobosispora</taxon>
    </lineage>
</organism>
<name>A0A841BNY2_9ACTN</name>
<evidence type="ECO:0000313" key="2">
    <source>
        <dbReference type="EMBL" id="MBB5868663.1"/>
    </source>
</evidence>
<proteinExistence type="predicted"/>
<feature type="transmembrane region" description="Helical" evidence="1">
    <location>
        <begin position="130"/>
        <end position="154"/>
    </location>
</feature>